<dbReference type="Proteomes" id="UP000739069">
    <property type="component" value="Unassembled WGS sequence"/>
</dbReference>
<sequence length="647" mass="67445">MTETRPVRTAARYGAVVALAGALITPGAALTGTTLAFADTPAATQQNAKATVTISTEKWRDGKLVLRGTGFTSTASGRGAVFAVKFLDALPDEAHQAINPLTKKGGNSPANFMATAKEDGTFEVEVSLPTPENTGLTAEQLKNKGWTVEGTSHRIQVLSGSLGGTDADGNTYDRRASMSQNITLSDPAPSPAPTAEPSATADPSATAEPTPAPTATADPKPADPKPANPVKANVTISTEKWREGKIVVRGEGFVSNASGRGAVFAVKFLDARPDKNHQAINPLTKKGGNSPANFMAIANEDGTFEVEVPLPTPENTGLSAEDLAKAGWATENSEHNVQVLSGSLGGEDEQGNNYDRGVSIRQLIKLSDKAPEYAPVDAPQPVNASELTDGHGVQVIRDGSTVTVTVPNAEPGTWVYAATYLGNSPQTLYGSGWKRLDNNRSFSYETRVSMPAATYRVVVHNGNQGAQNAVLGFADITVERAVTPRQEVSRDEQDATDQLVDELNENPATATTTAPVPMRNAGGRISTRATDVDASLAALSQSTSPIVNRVQAKAKVQDAQKALASNLQKTDGAAKKAVKAAAGSKNSQNTQGSQNSAAGTKAQGPVIEGTELTGLTKWLVNNANNLLLSVSGLVVLAAALLLRTSKK</sequence>
<feature type="chain" id="PRO_5037429470" evidence="2">
    <location>
        <begin position="39"/>
        <end position="647"/>
    </location>
</feature>
<dbReference type="RefSeq" id="WP_303953227.1">
    <property type="nucleotide sequence ID" value="NZ_JAGZXI010000009.1"/>
</dbReference>
<feature type="region of interest" description="Disordered" evidence="1">
    <location>
        <begin position="579"/>
        <end position="603"/>
    </location>
</feature>
<feature type="region of interest" description="Disordered" evidence="1">
    <location>
        <begin position="182"/>
        <end position="236"/>
    </location>
</feature>
<evidence type="ECO:0000256" key="2">
    <source>
        <dbReference type="SAM" id="SignalP"/>
    </source>
</evidence>
<protein>
    <submittedName>
        <fullName evidence="3">Peptidase</fullName>
    </submittedName>
</protein>
<accession>A0A943TDM3</accession>
<evidence type="ECO:0000313" key="4">
    <source>
        <dbReference type="Proteomes" id="UP000739069"/>
    </source>
</evidence>
<evidence type="ECO:0000313" key="3">
    <source>
        <dbReference type="EMBL" id="MBS6635352.1"/>
    </source>
</evidence>
<gene>
    <name evidence="3" type="ORF">KH265_06830</name>
</gene>
<evidence type="ECO:0000256" key="1">
    <source>
        <dbReference type="SAM" id="MobiDB-lite"/>
    </source>
</evidence>
<feature type="compositionally biased region" description="Low complexity" evidence="1">
    <location>
        <begin position="195"/>
        <end position="219"/>
    </location>
</feature>
<feature type="compositionally biased region" description="Polar residues" evidence="1">
    <location>
        <begin position="584"/>
        <end position="598"/>
    </location>
</feature>
<reference evidence="3" key="1">
    <citation type="submission" date="2021-02" db="EMBL/GenBank/DDBJ databases">
        <title>Infant gut strain persistence is associated with maternal origin, phylogeny, and functional potential including surface adhesion and iron acquisition.</title>
        <authorList>
            <person name="Lou Y.C."/>
        </authorList>
    </citation>
    <scope>NUCLEOTIDE SEQUENCE</scope>
    <source>
        <strain evidence="3">L1_008_092G1_dasL1_008_092G1_concoct_16</strain>
    </source>
</reference>
<name>A0A943TDM3_9MICC</name>
<comment type="caution">
    <text evidence="3">The sequence shown here is derived from an EMBL/GenBank/DDBJ whole genome shotgun (WGS) entry which is preliminary data.</text>
</comment>
<dbReference type="EMBL" id="JAGZXI010000009">
    <property type="protein sequence ID" value="MBS6635352.1"/>
    <property type="molecule type" value="Genomic_DNA"/>
</dbReference>
<dbReference type="AlphaFoldDB" id="A0A943TDM3"/>
<organism evidence="3 4">
    <name type="scientific">Rothia mucilaginosa</name>
    <dbReference type="NCBI Taxonomy" id="43675"/>
    <lineage>
        <taxon>Bacteria</taxon>
        <taxon>Bacillati</taxon>
        <taxon>Actinomycetota</taxon>
        <taxon>Actinomycetes</taxon>
        <taxon>Micrococcales</taxon>
        <taxon>Micrococcaceae</taxon>
        <taxon>Rothia</taxon>
    </lineage>
</organism>
<keyword evidence="2" id="KW-0732">Signal</keyword>
<feature type="signal peptide" evidence="2">
    <location>
        <begin position="1"/>
        <end position="38"/>
    </location>
</feature>
<proteinExistence type="predicted"/>